<name>A0ABZ2FXF9_9SPHN</name>
<dbReference type="EMBL" id="CP145607">
    <property type="protein sequence ID" value="WWM69516.1"/>
    <property type="molecule type" value="Genomic_DNA"/>
</dbReference>
<reference evidence="2 3" key="1">
    <citation type="submission" date="2024-02" db="EMBL/GenBank/DDBJ databases">
        <title>Full genome sequence of Sphingomonas kaistensis.</title>
        <authorList>
            <person name="Poletto B.L."/>
            <person name="Silva G."/>
            <person name="Galante D."/>
            <person name="Campos K.R."/>
            <person name="Santos M.B.N."/>
            <person name="Sacchi C.T."/>
        </authorList>
    </citation>
    <scope>NUCLEOTIDE SEQUENCE [LARGE SCALE GENOMIC DNA]</scope>
    <source>
        <strain evidence="2 3">MA4R</strain>
    </source>
</reference>
<evidence type="ECO:0000313" key="2">
    <source>
        <dbReference type="EMBL" id="WWM69516.1"/>
    </source>
</evidence>
<sequence>MVILRTLLEIAAILLNVLWWLIIIQVILSWLIAFNVLNTQSEGMRRFLTGLDRFLEPLYRPFRKILPDFGGLDLSPVVVLLLIGILINPVISNTLASLPPPGV</sequence>
<feature type="transmembrane region" description="Helical" evidence="1">
    <location>
        <begin position="17"/>
        <end position="37"/>
    </location>
</feature>
<dbReference type="Pfam" id="PF02325">
    <property type="entry name" value="CCB3_YggT"/>
    <property type="match status" value="1"/>
</dbReference>
<keyword evidence="3" id="KW-1185">Reference proteome</keyword>
<dbReference type="RefSeq" id="WP_338501639.1">
    <property type="nucleotide sequence ID" value="NZ_CP145607.1"/>
</dbReference>
<keyword evidence="1" id="KW-0812">Transmembrane</keyword>
<proteinExistence type="predicted"/>
<evidence type="ECO:0000256" key="1">
    <source>
        <dbReference type="SAM" id="Phobius"/>
    </source>
</evidence>
<feature type="transmembrane region" description="Helical" evidence="1">
    <location>
        <begin position="69"/>
        <end position="91"/>
    </location>
</feature>
<accession>A0ABZ2FXF9</accession>
<organism evidence="2 3">
    <name type="scientific">Sphingomonas kaistensis</name>
    <dbReference type="NCBI Taxonomy" id="298708"/>
    <lineage>
        <taxon>Bacteria</taxon>
        <taxon>Pseudomonadati</taxon>
        <taxon>Pseudomonadota</taxon>
        <taxon>Alphaproteobacteria</taxon>
        <taxon>Sphingomonadales</taxon>
        <taxon>Sphingomonadaceae</taxon>
        <taxon>Sphingomonas</taxon>
    </lineage>
</organism>
<gene>
    <name evidence="2" type="ORF">V6R86_02095</name>
</gene>
<protein>
    <submittedName>
        <fullName evidence="2">YggT family protein</fullName>
    </submittedName>
</protein>
<evidence type="ECO:0000313" key="3">
    <source>
        <dbReference type="Proteomes" id="UP001382935"/>
    </source>
</evidence>
<keyword evidence="1" id="KW-0472">Membrane</keyword>
<keyword evidence="1" id="KW-1133">Transmembrane helix</keyword>
<dbReference type="InterPro" id="IPR003425">
    <property type="entry name" value="CCB3/YggT"/>
</dbReference>
<dbReference type="Proteomes" id="UP001382935">
    <property type="component" value="Chromosome"/>
</dbReference>